<dbReference type="AlphaFoldDB" id="A0AAD4EXS2"/>
<reference evidence="1" key="1">
    <citation type="submission" date="2023-02" db="EMBL/GenBank/DDBJ databases">
        <authorList>
            <person name="Palmer J.M."/>
        </authorList>
    </citation>
    <scope>NUCLEOTIDE SEQUENCE</scope>
    <source>
        <strain evidence="1">FW57</strain>
    </source>
</reference>
<dbReference type="GO" id="GO:0016020">
    <property type="term" value="C:membrane"/>
    <property type="evidence" value="ECO:0007669"/>
    <property type="project" value="TreeGrafter"/>
</dbReference>
<comment type="caution">
    <text evidence="1">The sequence shown here is derived from an EMBL/GenBank/DDBJ whole genome shotgun (WGS) entry which is preliminary data.</text>
</comment>
<dbReference type="PANTHER" id="PTHR41807">
    <property type="entry name" value="GLUTATHIONE TRANSFERASE 3"/>
    <property type="match status" value="1"/>
</dbReference>
<organism evidence="1 2">
    <name type="scientific">Staphylotrichum longicolle</name>
    <dbReference type="NCBI Taxonomy" id="669026"/>
    <lineage>
        <taxon>Eukaryota</taxon>
        <taxon>Fungi</taxon>
        <taxon>Dikarya</taxon>
        <taxon>Ascomycota</taxon>
        <taxon>Pezizomycotina</taxon>
        <taxon>Sordariomycetes</taxon>
        <taxon>Sordariomycetidae</taxon>
        <taxon>Sordariales</taxon>
        <taxon>Chaetomiaceae</taxon>
        <taxon>Staphylotrichum</taxon>
    </lineage>
</organism>
<dbReference type="EMBL" id="JAHCVI010000002">
    <property type="protein sequence ID" value="KAG7289648.1"/>
    <property type="molecule type" value="Genomic_DNA"/>
</dbReference>
<name>A0AAD4EXS2_9PEZI</name>
<sequence>MSSGNSWLARQRKSDLVELAHAVGIKDYESMRKTDLELAIDEHLGDHAARYQLDPRFQDYFKSRARAGGSPVKKEILGGTDLKVSRRRAPKPVDEIVAAEDEEESPAPLPTQAVEAVEAASTALARTPSRALELASRIQLPATPADVAQAVDRGTVAVRERVASLYQDSGITEATQTTREWLSTVHSVVSAIALFELYKLRQEVLPDRYAFTIPAVGLLHTPDYPVHLPDMFALVTAAFWGPALTWAVTSVVLPGLGGYFFNLGAAHQGSGGGGRRGQREEYAVDPLMFSIVKALVTYVVYAQGVTFGGLVNPDSVARINSALYSGWRGCWSARRCRA</sequence>
<evidence type="ECO:0000313" key="2">
    <source>
        <dbReference type="Proteomes" id="UP001197093"/>
    </source>
</evidence>
<dbReference type="PANTHER" id="PTHR41807:SF1">
    <property type="entry name" value="GLUTATHIONE TRANSFERASE 3"/>
    <property type="match status" value="1"/>
</dbReference>
<keyword evidence="2" id="KW-1185">Reference proteome</keyword>
<dbReference type="InterPro" id="IPR038872">
    <property type="entry name" value="Put_GTT3"/>
</dbReference>
<gene>
    <name evidence="1" type="ORF">NEMBOFW57_006023</name>
</gene>
<dbReference type="Proteomes" id="UP001197093">
    <property type="component" value="Unassembled WGS sequence"/>
</dbReference>
<accession>A0AAD4EXS2</accession>
<proteinExistence type="predicted"/>
<protein>
    <submittedName>
        <fullName evidence="1">Uncharacterized protein</fullName>
    </submittedName>
</protein>
<evidence type="ECO:0000313" key="1">
    <source>
        <dbReference type="EMBL" id="KAG7289648.1"/>
    </source>
</evidence>